<sequence length="75" mass="8593">MGNCFTSKNLYSEADNMKKPIVWTKNQVTVCTFSGPQNYFENIHLEENLTFSDPEFCPHNKSLVSVSISRENSMI</sequence>
<evidence type="ECO:0000313" key="2">
    <source>
        <dbReference type="Proteomes" id="UP000187209"/>
    </source>
</evidence>
<protein>
    <submittedName>
        <fullName evidence="1">Uncharacterized protein</fullName>
    </submittedName>
</protein>
<name>A0A1R2BVC0_9CILI</name>
<gene>
    <name evidence="1" type="ORF">SteCoe_18979</name>
</gene>
<reference evidence="1 2" key="1">
    <citation type="submission" date="2016-11" db="EMBL/GenBank/DDBJ databases">
        <title>The macronuclear genome of Stentor coeruleus: a giant cell with tiny introns.</title>
        <authorList>
            <person name="Slabodnick M."/>
            <person name="Ruby J.G."/>
            <person name="Reiff S.B."/>
            <person name="Swart E.C."/>
            <person name="Gosai S."/>
            <person name="Prabakaran S."/>
            <person name="Witkowska E."/>
            <person name="Larue G.E."/>
            <person name="Fisher S."/>
            <person name="Freeman R.M."/>
            <person name="Gunawardena J."/>
            <person name="Chu W."/>
            <person name="Stover N.A."/>
            <person name="Gregory B.D."/>
            <person name="Nowacki M."/>
            <person name="Derisi J."/>
            <person name="Roy S.W."/>
            <person name="Marshall W.F."/>
            <person name="Sood P."/>
        </authorList>
    </citation>
    <scope>NUCLEOTIDE SEQUENCE [LARGE SCALE GENOMIC DNA]</scope>
    <source>
        <strain evidence="1">WM001</strain>
    </source>
</reference>
<keyword evidence="2" id="KW-1185">Reference proteome</keyword>
<dbReference type="AlphaFoldDB" id="A0A1R2BVC0"/>
<accession>A0A1R2BVC0</accession>
<dbReference type="Proteomes" id="UP000187209">
    <property type="component" value="Unassembled WGS sequence"/>
</dbReference>
<comment type="caution">
    <text evidence="1">The sequence shown here is derived from an EMBL/GenBank/DDBJ whole genome shotgun (WGS) entry which is preliminary data.</text>
</comment>
<evidence type="ECO:0000313" key="1">
    <source>
        <dbReference type="EMBL" id="OMJ80686.1"/>
    </source>
</evidence>
<organism evidence="1 2">
    <name type="scientific">Stentor coeruleus</name>
    <dbReference type="NCBI Taxonomy" id="5963"/>
    <lineage>
        <taxon>Eukaryota</taxon>
        <taxon>Sar</taxon>
        <taxon>Alveolata</taxon>
        <taxon>Ciliophora</taxon>
        <taxon>Postciliodesmatophora</taxon>
        <taxon>Heterotrichea</taxon>
        <taxon>Heterotrichida</taxon>
        <taxon>Stentoridae</taxon>
        <taxon>Stentor</taxon>
    </lineage>
</organism>
<proteinExistence type="predicted"/>
<dbReference type="EMBL" id="MPUH01000412">
    <property type="protein sequence ID" value="OMJ80686.1"/>
    <property type="molecule type" value="Genomic_DNA"/>
</dbReference>